<comment type="similarity">
    <text evidence="2 6">Belongs to the ABC-3 integral membrane protein family.</text>
</comment>
<feature type="transmembrane region" description="Helical" evidence="7">
    <location>
        <begin position="246"/>
        <end position="266"/>
    </location>
</feature>
<evidence type="ECO:0000256" key="5">
    <source>
        <dbReference type="ARBA" id="ARBA00023136"/>
    </source>
</evidence>
<feature type="transmembrane region" description="Helical" evidence="7">
    <location>
        <begin position="130"/>
        <end position="148"/>
    </location>
</feature>
<gene>
    <name evidence="8" type="ORF">AOC36_04560</name>
</gene>
<keyword evidence="6" id="KW-0813">Transport</keyword>
<dbReference type="Proteomes" id="UP000063781">
    <property type="component" value="Chromosome"/>
</dbReference>
<dbReference type="GO" id="GO:0010043">
    <property type="term" value="P:response to zinc ion"/>
    <property type="evidence" value="ECO:0007669"/>
    <property type="project" value="TreeGrafter"/>
</dbReference>
<dbReference type="InterPro" id="IPR037294">
    <property type="entry name" value="ABC_BtuC-like"/>
</dbReference>
<dbReference type="GO" id="GO:0055085">
    <property type="term" value="P:transmembrane transport"/>
    <property type="evidence" value="ECO:0007669"/>
    <property type="project" value="InterPro"/>
</dbReference>
<evidence type="ECO:0000256" key="3">
    <source>
        <dbReference type="ARBA" id="ARBA00022692"/>
    </source>
</evidence>
<dbReference type="RefSeq" id="WP_067631867.1">
    <property type="nucleotide sequence ID" value="NZ_CP013213.1"/>
</dbReference>
<dbReference type="GO" id="GO:0043190">
    <property type="term" value="C:ATP-binding cassette (ABC) transporter complex"/>
    <property type="evidence" value="ECO:0007669"/>
    <property type="project" value="InterPro"/>
</dbReference>
<keyword evidence="5 7" id="KW-0472">Membrane</keyword>
<keyword evidence="9" id="KW-1185">Reference proteome</keyword>
<feature type="transmembrane region" description="Helical" evidence="7">
    <location>
        <begin position="90"/>
        <end position="110"/>
    </location>
</feature>
<evidence type="ECO:0000313" key="9">
    <source>
        <dbReference type="Proteomes" id="UP000063781"/>
    </source>
</evidence>
<name>A0A109UGY2_9FIRM</name>
<feature type="transmembrane region" description="Helical" evidence="7">
    <location>
        <begin position="217"/>
        <end position="240"/>
    </location>
</feature>
<feature type="transmembrane region" description="Helical" evidence="7">
    <location>
        <begin position="6"/>
        <end position="25"/>
    </location>
</feature>
<feature type="transmembrane region" description="Helical" evidence="7">
    <location>
        <begin position="61"/>
        <end position="78"/>
    </location>
</feature>
<evidence type="ECO:0000256" key="4">
    <source>
        <dbReference type="ARBA" id="ARBA00022989"/>
    </source>
</evidence>
<dbReference type="Pfam" id="PF00950">
    <property type="entry name" value="ABC-3"/>
    <property type="match status" value="1"/>
</dbReference>
<reference evidence="8 9" key="1">
    <citation type="submission" date="2015-10" db="EMBL/GenBank/DDBJ databases">
        <title>Erysipelothrix larvae sp. LV19 isolated from the larval gut of the rhinoceros beetle, Trypoxylus dichotomus.</title>
        <authorList>
            <person name="Lim S."/>
            <person name="Kim B.-C."/>
        </authorList>
    </citation>
    <scope>NUCLEOTIDE SEQUENCE [LARGE SCALE GENOMIC DNA]</scope>
    <source>
        <strain evidence="8 9">LV19</strain>
    </source>
</reference>
<dbReference type="STRING" id="1514105.AOC36_04560"/>
<keyword evidence="4 7" id="KW-1133">Transmembrane helix</keyword>
<keyword evidence="3 6" id="KW-0812">Transmembrane</keyword>
<dbReference type="EMBL" id="CP013213">
    <property type="protein sequence ID" value="AMC93268.1"/>
    <property type="molecule type" value="Genomic_DNA"/>
</dbReference>
<dbReference type="PANTHER" id="PTHR30477:SF0">
    <property type="entry name" value="METAL TRANSPORT SYSTEM MEMBRANE PROTEIN TM_0125-RELATED"/>
    <property type="match status" value="1"/>
</dbReference>
<evidence type="ECO:0000313" key="8">
    <source>
        <dbReference type="EMBL" id="AMC93268.1"/>
    </source>
</evidence>
<evidence type="ECO:0000256" key="1">
    <source>
        <dbReference type="ARBA" id="ARBA00004141"/>
    </source>
</evidence>
<proteinExistence type="inferred from homology"/>
<accession>A0A109UGY2</accession>
<feature type="transmembrane region" description="Helical" evidence="7">
    <location>
        <begin position="169"/>
        <end position="186"/>
    </location>
</feature>
<evidence type="ECO:0000256" key="7">
    <source>
        <dbReference type="SAM" id="Phobius"/>
    </source>
</evidence>
<comment type="subcellular location">
    <subcellularLocation>
        <location evidence="6">Cell membrane</location>
        <topology evidence="6">Multi-pass membrane protein</topology>
    </subcellularLocation>
    <subcellularLocation>
        <location evidence="1">Membrane</location>
        <topology evidence="1">Multi-pass membrane protein</topology>
    </subcellularLocation>
</comment>
<evidence type="ECO:0000256" key="6">
    <source>
        <dbReference type="RuleBase" id="RU003943"/>
    </source>
</evidence>
<dbReference type="InterPro" id="IPR001626">
    <property type="entry name" value="ABC_TroCD"/>
</dbReference>
<dbReference type="Gene3D" id="1.10.3470.10">
    <property type="entry name" value="ABC transporter involved in vitamin B12 uptake, BtuC"/>
    <property type="match status" value="1"/>
</dbReference>
<dbReference type="OrthoDB" id="9798540at2"/>
<protein>
    <submittedName>
        <fullName evidence="8">Metal ABC transporter permease</fullName>
    </submittedName>
</protein>
<sequence>MSIFGYAFMRVAFIAGTMVAITVPLVGSTMVFKRMSLMGEALSHVSLAGVALGLIFGYDPILGALAASVIAALSIEVIRNRLKTYSELSLAVIMSFGIGLAGVLMGFVNNPANFNNFLFGSVLAISQNELMLSIGLCLLVLVLSLVFYRQFFYISFDETSAKVSKINTNTFNMLFTFMTAIVVSITSRIVGALIVSSLMVIPVTAGMQISKGYRSTLLWSILFSISSIWIGLFVAFYAPWGLRPGGTIVLVSVFELLVVLIVKGIASKRGIHHTV</sequence>
<organism evidence="8 9">
    <name type="scientific">Erysipelothrix larvae</name>
    <dbReference type="NCBI Taxonomy" id="1514105"/>
    <lineage>
        <taxon>Bacteria</taxon>
        <taxon>Bacillati</taxon>
        <taxon>Bacillota</taxon>
        <taxon>Erysipelotrichia</taxon>
        <taxon>Erysipelotrichales</taxon>
        <taxon>Erysipelotrichaceae</taxon>
        <taxon>Erysipelothrix</taxon>
    </lineage>
</organism>
<dbReference type="AlphaFoldDB" id="A0A109UGY2"/>
<dbReference type="PANTHER" id="PTHR30477">
    <property type="entry name" value="ABC-TRANSPORTER METAL-BINDING PROTEIN"/>
    <property type="match status" value="1"/>
</dbReference>
<dbReference type="SUPFAM" id="SSF81345">
    <property type="entry name" value="ABC transporter involved in vitamin B12 uptake, BtuC"/>
    <property type="match status" value="1"/>
</dbReference>
<dbReference type="KEGG" id="erl:AOC36_04560"/>
<evidence type="ECO:0000256" key="2">
    <source>
        <dbReference type="ARBA" id="ARBA00008034"/>
    </source>
</evidence>